<feature type="region of interest" description="Disordered" evidence="1">
    <location>
        <begin position="252"/>
        <end position="274"/>
    </location>
</feature>
<accession>A0A1I3SPG1</accession>
<dbReference type="OrthoDB" id="206518at2157"/>
<dbReference type="PROSITE" id="PS51257">
    <property type="entry name" value="PROKAR_LIPOPROTEIN"/>
    <property type="match status" value="1"/>
</dbReference>
<dbReference type="OMA" id="YSPWLGH"/>
<reference evidence="2 3" key="1">
    <citation type="submission" date="2016-10" db="EMBL/GenBank/DDBJ databases">
        <authorList>
            <person name="de Groot N.N."/>
        </authorList>
    </citation>
    <scope>NUCLEOTIDE SEQUENCE [LARGE SCALE GENOMIC DNA]</scope>
    <source>
        <strain evidence="2 3">SP2</strain>
    </source>
</reference>
<proteinExistence type="predicted"/>
<dbReference type="AlphaFoldDB" id="A0A1I3SPG1"/>
<dbReference type="EMBL" id="FORO01000044">
    <property type="protein sequence ID" value="SFJ59511.1"/>
    <property type="molecule type" value="Genomic_DNA"/>
</dbReference>
<feature type="compositionally biased region" description="Basic and acidic residues" evidence="1">
    <location>
        <begin position="253"/>
        <end position="264"/>
    </location>
</feature>
<evidence type="ECO:0000313" key="2">
    <source>
        <dbReference type="EMBL" id="SFJ59511.1"/>
    </source>
</evidence>
<protein>
    <submittedName>
        <fullName evidence="2">Uncharacterized protein</fullName>
    </submittedName>
</protein>
<name>A0A1I3SPG1_9EURY</name>
<dbReference type="Proteomes" id="UP000182829">
    <property type="component" value="Unassembled WGS sequence"/>
</dbReference>
<sequence length="344" mass="36175">MLRLTGATAVAAVGTAGCLGTVGLTDDGAPSYSPWLGHTGDQGLFYASVDWAAFERFDDLAEEFESAADDPSETPADRDDPMLALPTVGVVAVGFGASLTLLGTGLGDLVTFDGEREFETAVDEITIVNDVLVLAGDIDRDEIDEVLTAASADDPDTNTAYEQTTEIAGFDVYEPLEEDGLDFSLTDEKTVAVGDDAVLLAPNSEGDGIDRLRGPIEAYADDGQPYADTNDDLEWLLSTAGSGHVAIGSYGITDRESESDRDLEHDVDETGTPLDDAAGVVASLTIEGESQASVELAATFDELDTDAEATLESRLGSSAAEIEYEVDDDRLTASGTWDEDVTET</sequence>
<organism evidence="2 3">
    <name type="scientific">Natronobacterium gregoryi</name>
    <dbReference type="NCBI Taxonomy" id="44930"/>
    <lineage>
        <taxon>Archaea</taxon>
        <taxon>Methanobacteriati</taxon>
        <taxon>Methanobacteriota</taxon>
        <taxon>Stenosarchaea group</taxon>
        <taxon>Halobacteria</taxon>
        <taxon>Halobacteriales</taxon>
        <taxon>Natrialbaceae</taxon>
        <taxon>Natronobacterium</taxon>
    </lineage>
</organism>
<evidence type="ECO:0000313" key="3">
    <source>
        <dbReference type="Proteomes" id="UP000182829"/>
    </source>
</evidence>
<gene>
    <name evidence="2" type="ORF">SAMN05443661_1449</name>
</gene>
<evidence type="ECO:0000256" key="1">
    <source>
        <dbReference type="SAM" id="MobiDB-lite"/>
    </source>
</evidence>